<keyword evidence="3" id="KW-1185">Reference proteome</keyword>
<dbReference type="PROSITE" id="PS51257">
    <property type="entry name" value="PROKAR_LIPOPROTEIN"/>
    <property type="match status" value="1"/>
</dbReference>
<dbReference type="Proteomes" id="UP000007058">
    <property type="component" value="Chromosome"/>
</dbReference>
<sequence>MKISECLRLSATSALVLSCLCQVAHAIEVKRTDLFSKCEKNYQVDWYISREKATRIQPFDAIFRGTKDKDPGLWFIRAGETKVTIWENAPGAIADGSCSSWFRSSNVVPAAGTLEPDGTNFVVVGTDGCDINAVKRRDEALPDIQIRYDVAYRKELGYSDEPASAGTEYFYYVQLASTPHDKNYSTKKGAGEKTNIPDQRFRKWGDIEMFPSTCQNIHLHYCGDGVVDTAFGEECDPKMDMACTPTCKKQ</sequence>
<evidence type="ECO:0000256" key="1">
    <source>
        <dbReference type="SAM" id="SignalP"/>
    </source>
</evidence>
<protein>
    <submittedName>
        <fullName evidence="2">Uncharacterized protein</fullName>
    </submittedName>
</protein>
<evidence type="ECO:0000313" key="2">
    <source>
        <dbReference type="EMBL" id="BAE50516.1"/>
    </source>
</evidence>
<name>Q2W6K9_PARM1</name>
<organism evidence="2 3">
    <name type="scientific">Paramagnetospirillum magneticum (strain ATCC 700264 / AMB-1)</name>
    <name type="common">Magnetospirillum magneticum</name>
    <dbReference type="NCBI Taxonomy" id="342108"/>
    <lineage>
        <taxon>Bacteria</taxon>
        <taxon>Pseudomonadati</taxon>
        <taxon>Pseudomonadota</taxon>
        <taxon>Alphaproteobacteria</taxon>
        <taxon>Rhodospirillales</taxon>
        <taxon>Magnetospirillaceae</taxon>
        <taxon>Paramagnetospirillum</taxon>
    </lineage>
</organism>
<dbReference type="AlphaFoldDB" id="Q2W6K9"/>
<gene>
    <name evidence="2" type="ordered locus">amb1712</name>
</gene>
<evidence type="ECO:0000313" key="3">
    <source>
        <dbReference type="Proteomes" id="UP000007058"/>
    </source>
</evidence>
<dbReference type="KEGG" id="mag:amb1712"/>
<proteinExistence type="predicted"/>
<reference evidence="2 3" key="1">
    <citation type="journal article" date="2005" name="DNA Res.">
        <title>Complete genome sequence of the facultative anaerobic magnetotactic bacterium Magnetospirillum sp. strain AMB-1.</title>
        <authorList>
            <person name="Matsunaga T."/>
            <person name="Okamura Y."/>
            <person name="Fukuda Y."/>
            <person name="Wahyudi A.T."/>
            <person name="Murase Y."/>
            <person name="Takeyama H."/>
        </authorList>
    </citation>
    <scope>NUCLEOTIDE SEQUENCE [LARGE SCALE GENOMIC DNA]</scope>
    <source>
        <strain evidence="3">ATCC 700264 / AMB-1</strain>
    </source>
</reference>
<dbReference type="STRING" id="342108.amb1712"/>
<feature type="signal peptide" evidence="1">
    <location>
        <begin position="1"/>
        <end position="26"/>
    </location>
</feature>
<keyword evidence="1" id="KW-0732">Signal</keyword>
<accession>Q2W6K9</accession>
<dbReference type="EMBL" id="AP007255">
    <property type="protein sequence ID" value="BAE50516.1"/>
    <property type="molecule type" value="Genomic_DNA"/>
</dbReference>
<dbReference type="HOGENOM" id="CLU_1110383_0_0_5"/>
<feature type="chain" id="PRO_5004218225" evidence="1">
    <location>
        <begin position="27"/>
        <end position="250"/>
    </location>
</feature>